<dbReference type="InterPro" id="IPR023213">
    <property type="entry name" value="CAT-like_dom_sf"/>
</dbReference>
<keyword evidence="1" id="KW-0808">Transferase</keyword>
<dbReference type="GO" id="GO:0016747">
    <property type="term" value="F:acyltransferase activity, transferring groups other than amino-acyl groups"/>
    <property type="evidence" value="ECO:0000318"/>
    <property type="project" value="GO_Central"/>
</dbReference>
<evidence type="ECO:0000313" key="2">
    <source>
        <dbReference type="Proteomes" id="UP000813463"/>
    </source>
</evidence>
<dbReference type="InterPro" id="IPR051283">
    <property type="entry name" value="Sec_Metabolite_Acyltrans"/>
</dbReference>
<accession>A0A9R0INR0</accession>
<evidence type="ECO:0000313" key="3">
    <source>
        <dbReference type="RefSeq" id="XP_021852258.1"/>
    </source>
</evidence>
<dbReference type="GO" id="GO:0005737">
    <property type="term" value="C:cytoplasm"/>
    <property type="evidence" value="ECO:0000318"/>
    <property type="project" value="GO_Central"/>
</dbReference>
<dbReference type="KEGG" id="soe:110791804"/>
<dbReference type="PANTHER" id="PTHR31896">
    <property type="entry name" value="FAMILY REGULATORY PROTEIN, PUTATIVE (AFU_ORTHOLOGUE AFUA_3G14730)-RELATED"/>
    <property type="match status" value="1"/>
</dbReference>
<dbReference type="Gene3D" id="3.30.559.10">
    <property type="entry name" value="Chloramphenicol acetyltransferase-like domain"/>
    <property type="match status" value="2"/>
</dbReference>
<proteinExistence type="predicted"/>
<gene>
    <name evidence="3" type="primary">LOC110791804</name>
</gene>
<dbReference type="Proteomes" id="UP000813463">
    <property type="component" value="Chromosome 6"/>
</dbReference>
<name>A0A9R0INR0_SPIOL</name>
<reference evidence="2" key="1">
    <citation type="journal article" date="2021" name="Nat. Commun.">
        <title>Genomic analyses provide insights into spinach domestication and the genetic basis of agronomic traits.</title>
        <authorList>
            <person name="Cai X."/>
            <person name="Sun X."/>
            <person name="Xu C."/>
            <person name="Sun H."/>
            <person name="Wang X."/>
            <person name="Ge C."/>
            <person name="Zhang Z."/>
            <person name="Wang Q."/>
            <person name="Fei Z."/>
            <person name="Jiao C."/>
            <person name="Wang Q."/>
        </authorList>
    </citation>
    <scope>NUCLEOTIDE SEQUENCE [LARGE SCALE GENOMIC DNA]</scope>
    <source>
        <strain evidence="2">cv. Varoflay</strain>
    </source>
</reference>
<reference evidence="3" key="2">
    <citation type="submission" date="2025-08" db="UniProtKB">
        <authorList>
            <consortium name="RefSeq"/>
        </authorList>
    </citation>
    <scope>IDENTIFICATION</scope>
    <source>
        <tissue evidence="3">Leaf</tissue>
    </source>
</reference>
<dbReference type="RefSeq" id="XP_021852258.1">
    <property type="nucleotide sequence ID" value="XM_021996566.2"/>
</dbReference>
<dbReference type="AlphaFoldDB" id="A0A9R0INR0"/>
<dbReference type="PANTHER" id="PTHR31896:SF12">
    <property type="entry name" value="HXXXD-TYPE ACYL-TRANSFERASE FAMILY PROTEIN"/>
    <property type="match status" value="1"/>
</dbReference>
<protein>
    <submittedName>
        <fullName evidence="3">Protein ENHANCED PSEUDOMONAS SUSCEPTIBILITY 1</fullName>
    </submittedName>
</protein>
<dbReference type="OrthoDB" id="1862401at2759"/>
<sequence>MSAETVKQISECFIKPKYEVPEAKKPYYLAPMDLAMLSVHYIQKGLLFNKPSHLNNNNNQQPYSTQNLLETLKDSLSLTLVHFYPLAGRLATTQVDDHRHESLIFVDCNNSPGVRFIHAAVDVTVSDILSPTDVPVVVQSFFDHDRAVNHDGHSSSLLTIQVTELLDGIFIGCSMNHVLGDGTSYWHFWNMWSEIHGRKGEELVPLLSRMPLLQRWFPQGYNPPILLPFVQPDEFVTRYEAPQLRERIFHFSPESMARLKAKANEENNNHDITITTKISSFQALSALCWRAIVKANRLPRDKLTGCRLATNNRHRLNPPLPQDYFGNCISAMRTSATVADLLDHNLGFAASLLHQSVLNHSDKIVRDFVTDWLKSPHVYQLDKLFDCYSVMMGSSPRFDMYGNEFGLGKAVAVRSGYANKFVGKVTSYEGYEGGGSVDLEICLPPDSMEVLESDLEFMGAVSLSCKEVQ</sequence>
<keyword evidence="2" id="KW-1185">Reference proteome</keyword>
<organism evidence="2 3">
    <name type="scientific">Spinacia oleracea</name>
    <name type="common">Spinach</name>
    <dbReference type="NCBI Taxonomy" id="3562"/>
    <lineage>
        <taxon>Eukaryota</taxon>
        <taxon>Viridiplantae</taxon>
        <taxon>Streptophyta</taxon>
        <taxon>Embryophyta</taxon>
        <taxon>Tracheophyta</taxon>
        <taxon>Spermatophyta</taxon>
        <taxon>Magnoliopsida</taxon>
        <taxon>eudicotyledons</taxon>
        <taxon>Gunneridae</taxon>
        <taxon>Pentapetalae</taxon>
        <taxon>Caryophyllales</taxon>
        <taxon>Chenopodiaceae</taxon>
        <taxon>Chenopodioideae</taxon>
        <taxon>Anserineae</taxon>
        <taxon>Spinacia</taxon>
    </lineage>
</organism>
<evidence type="ECO:0000256" key="1">
    <source>
        <dbReference type="ARBA" id="ARBA00022679"/>
    </source>
</evidence>
<dbReference type="GeneID" id="110791804"/>
<dbReference type="Pfam" id="PF02458">
    <property type="entry name" value="Transferase"/>
    <property type="match status" value="1"/>
</dbReference>